<evidence type="ECO:0000313" key="3">
    <source>
        <dbReference type="Proteomes" id="UP001159363"/>
    </source>
</evidence>
<gene>
    <name evidence="2" type="ORF">PR048_000701</name>
</gene>
<name>A0ABQ9IFC2_9NEOP</name>
<dbReference type="Proteomes" id="UP001159363">
    <property type="component" value="Chromosome 1"/>
</dbReference>
<evidence type="ECO:0000313" key="2">
    <source>
        <dbReference type="EMBL" id="KAJ8895369.1"/>
    </source>
</evidence>
<reference evidence="2 3" key="1">
    <citation type="submission" date="2023-02" db="EMBL/GenBank/DDBJ databases">
        <title>LHISI_Scaffold_Assembly.</title>
        <authorList>
            <person name="Stuart O.P."/>
            <person name="Cleave R."/>
            <person name="Magrath M.J.L."/>
            <person name="Mikheyev A.S."/>
        </authorList>
    </citation>
    <scope>NUCLEOTIDE SEQUENCE [LARGE SCALE GENOMIC DNA]</scope>
    <source>
        <strain evidence="2">Daus_M_001</strain>
        <tissue evidence="2">Leg muscle</tissue>
    </source>
</reference>
<proteinExistence type="predicted"/>
<comment type="caution">
    <text evidence="2">The sequence shown here is derived from an EMBL/GenBank/DDBJ whole genome shotgun (WGS) entry which is preliminary data.</text>
</comment>
<keyword evidence="3" id="KW-1185">Reference proteome</keyword>
<protein>
    <submittedName>
        <fullName evidence="2">Uncharacterized protein</fullName>
    </submittedName>
</protein>
<evidence type="ECO:0000256" key="1">
    <source>
        <dbReference type="SAM" id="MobiDB-lite"/>
    </source>
</evidence>
<organism evidence="2 3">
    <name type="scientific">Dryococelus australis</name>
    <dbReference type="NCBI Taxonomy" id="614101"/>
    <lineage>
        <taxon>Eukaryota</taxon>
        <taxon>Metazoa</taxon>
        <taxon>Ecdysozoa</taxon>
        <taxon>Arthropoda</taxon>
        <taxon>Hexapoda</taxon>
        <taxon>Insecta</taxon>
        <taxon>Pterygota</taxon>
        <taxon>Neoptera</taxon>
        <taxon>Polyneoptera</taxon>
        <taxon>Phasmatodea</taxon>
        <taxon>Verophasmatodea</taxon>
        <taxon>Anareolatae</taxon>
        <taxon>Phasmatidae</taxon>
        <taxon>Eurycanthinae</taxon>
        <taxon>Dryococelus</taxon>
    </lineage>
</organism>
<sequence>MKRCFEYSPFTVVSNISRTPPKFYVQDIPPPHTNEAQKITPEKPMLRVPPEWRGGGNGRSQRKTRRPTASSGTIPTCENPVTRPGIEPGSPWWEASRLTAQRPWPLFAEQPASFLARRGAIEQSVVDENLGPLVAPAHVLSFALLSRTCRLFTTPEVDDPRASLTHPHPKIDCSGTTGSCVGITPGTPTCAPHWRDSSNDVVEYTIHEIPPRVKVRRVTQTCASRLIVASRCKSTKWHVVFKLITRLYETFRGLTSHPNQLYVCMVRSPLPIPRRPSVRLLATSEEAVAIVCSPQQLCWTTGSEVATVQLSSGVAHLRGRTYCYMRHLIMPPGSVERGTVRVPDVLCREGKPYPRRAPVAKRLDCSLPTKANRVQFLGGSLPDFRKWESCRTMPLVGSFLGGLPFPRPSITALLHTHLASPSSALNISILRAAQISLPHSKQDISFKGCSRLIPFTRTPMKPSRKSRKLNSQPECDLGYCARSPPKESRHAVKTELSLLFRATRASEGRCGGESNNLRRQRRLQQPAAACRHIKPIISRAFLTFGRLNFCAYLKECSGFIP</sequence>
<accession>A0ABQ9IFC2</accession>
<feature type="region of interest" description="Disordered" evidence="1">
    <location>
        <begin position="46"/>
        <end position="84"/>
    </location>
</feature>
<dbReference type="EMBL" id="JARBHB010000001">
    <property type="protein sequence ID" value="KAJ8895369.1"/>
    <property type="molecule type" value="Genomic_DNA"/>
</dbReference>
<feature type="compositionally biased region" description="Polar residues" evidence="1">
    <location>
        <begin position="67"/>
        <end position="76"/>
    </location>
</feature>